<dbReference type="Proteomes" id="UP000478052">
    <property type="component" value="Unassembled WGS sequence"/>
</dbReference>
<name>A0A6G0YI60_APHCR</name>
<dbReference type="AlphaFoldDB" id="A0A6G0YI60"/>
<gene>
    <name evidence="1" type="ORF">FWK35_00014331</name>
</gene>
<protein>
    <submittedName>
        <fullName evidence="1">Uncharacterized protein</fullName>
    </submittedName>
</protein>
<accession>A0A6G0YI60</accession>
<proteinExistence type="predicted"/>
<reference evidence="1 2" key="1">
    <citation type="submission" date="2019-08" db="EMBL/GenBank/DDBJ databases">
        <title>Whole genome of Aphis craccivora.</title>
        <authorList>
            <person name="Voronova N.V."/>
            <person name="Shulinski R.S."/>
            <person name="Bandarenka Y.V."/>
            <person name="Zhorov D.G."/>
            <person name="Warner D."/>
        </authorList>
    </citation>
    <scope>NUCLEOTIDE SEQUENCE [LARGE SCALE GENOMIC DNA]</scope>
    <source>
        <strain evidence="1">180601</strain>
        <tissue evidence="1">Whole Body</tissue>
    </source>
</reference>
<organism evidence="1 2">
    <name type="scientific">Aphis craccivora</name>
    <name type="common">Cowpea aphid</name>
    <dbReference type="NCBI Taxonomy" id="307492"/>
    <lineage>
        <taxon>Eukaryota</taxon>
        <taxon>Metazoa</taxon>
        <taxon>Ecdysozoa</taxon>
        <taxon>Arthropoda</taxon>
        <taxon>Hexapoda</taxon>
        <taxon>Insecta</taxon>
        <taxon>Pterygota</taxon>
        <taxon>Neoptera</taxon>
        <taxon>Paraneoptera</taxon>
        <taxon>Hemiptera</taxon>
        <taxon>Sternorrhyncha</taxon>
        <taxon>Aphidomorpha</taxon>
        <taxon>Aphidoidea</taxon>
        <taxon>Aphididae</taxon>
        <taxon>Aphidini</taxon>
        <taxon>Aphis</taxon>
        <taxon>Aphis</taxon>
    </lineage>
</organism>
<evidence type="ECO:0000313" key="2">
    <source>
        <dbReference type="Proteomes" id="UP000478052"/>
    </source>
</evidence>
<sequence>MLGTLHFGVVVGNGQNPVVSTRTDKSILLQLDEGELDRYSLNDSMMVFDKDISLNIPSNLEVN</sequence>
<dbReference type="EMBL" id="VUJU01003919">
    <property type="protein sequence ID" value="KAF0756173.1"/>
    <property type="molecule type" value="Genomic_DNA"/>
</dbReference>
<keyword evidence="2" id="KW-1185">Reference proteome</keyword>
<comment type="caution">
    <text evidence="1">The sequence shown here is derived from an EMBL/GenBank/DDBJ whole genome shotgun (WGS) entry which is preliminary data.</text>
</comment>
<evidence type="ECO:0000313" key="1">
    <source>
        <dbReference type="EMBL" id="KAF0756173.1"/>
    </source>
</evidence>